<gene>
    <name evidence="2" type="ORF">SAMN04487819_10348</name>
</gene>
<reference evidence="3" key="1">
    <citation type="submission" date="2016-10" db="EMBL/GenBank/DDBJ databases">
        <authorList>
            <person name="Varghese N."/>
            <person name="Submissions S."/>
        </authorList>
    </citation>
    <scope>NUCLEOTIDE SEQUENCE [LARGE SCALE GENOMIC DNA]</scope>
    <source>
        <strain evidence="3">DSM 45004</strain>
    </source>
</reference>
<dbReference type="Proteomes" id="UP000198716">
    <property type="component" value="Unassembled WGS sequence"/>
</dbReference>
<dbReference type="AlphaFoldDB" id="A0A1I1V212"/>
<keyword evidence="3" id="KW-1185">Reference proteome</keyword>
<evidence type="ECO:0000313" key="3">
    <source>
        <dbReference type="Proteomes" id="UP000198716"/>
    </source>
</evidence>
<feature type="region of interest" description="Disordered" evidence="1">
    <location>
        <begin position="27"/>
        <end position="52"/>
    </location>
</feature>
<dbReference type="EMBL" id="FOMZ01000003">
    <property type="protein sequence ID" value="SFD77102.1"/>
    <property type="molecule type" value="Genomic_DNA"/>
</dbReference>
<evidence type="ECO:0000313" key="2">
    <source>
        <dbReference type="EMBL" id="SFD77102.1"/>
    </source>
</evidence>
<accession>A0A1I1V212</accession>
<evidence type="ECO:0000256" key="1">
    <source>
        <dbReference type="SAM" id="MobiDB-lite"/>
    </source>
</evidence>
<sequence>MTSGTSRIPVADTPYRQHRTGLSCRYAPGRSRWHRKPSAPVNRVPRHNEPRRRRTANVSCYLFRGERSALPGAVLNSGVVTEDVPAGAVVGRVTTSEAPGSS</sequence>
<proteinExistence type="predicted"/>
<name>A0A1I1V212_9ACTN</name>
<organism evidence="2 3">
    <name type="scientific">Actinopolyspora alba</name>
    <dbReference type="NCBI Taxonomy" id="673379"/>
    <lineage>
        <taxon>Bacteria</taxon>
        <taxon>Bacillati</taxon>
        <taxon>Actinomycetota</taxon>
        <taxon>Actinomycetes</taxon>
        <taxon>Actinopolysporales</taxon>
        <taxon>Actinopolysporaceae</taxon>
        <taxon>Actinopolyspora</taxon>
        <taxon>Actinopolyspora alba group</taxon>
    </lineage>
</organism>
<protein>
    <submittedName>
        <fullName evidence="2">Uncharacterized protein</fullName>
    </submittedName>
</protein>